<organism evidence="2">
    <name type="scientific">uncultured Solirubrobacteraceae bacterium</name>
    <dbReference type="NCBI Taxonomy" id="1162706"/>
    <lineage>
        <taxon>Bacteria</taxon>
        <taxon>Bacillati</taxon>
        <taxon>Actinomycetota</taxon>
        <taxon>Thermoleophilia</taxon>
        <taxon>Solirubrobacterales</taxon>
        <taxon>Solirubrobacteraceae</taxon>
        <taxon>environmental samples</taxon>
    </lineage>
</organism>
<sequence length="256" mass="27409">MLVAVRRRVGPALGKPVDSRPDRQRDRRLLRTGPEHVRAPVGGLLLAGRDLRPVAHPRHLAAADPGGLHGDGGGEVLARPAALDDDLVVLVVAAVDVELDLRRPRAARALRVADGVAGRRGVDAPRHVADRDAVAQRAGGAGEVELERVGAPGAGDGLESPGDRPGERVERQPGERAGLRRRHQLDAVGVAAPHLEGPVDARTRLDEGHVARGRLERLRGAERPQQQRDDHDEQDLERHGRGQWTTEGSLSTGAVR</sequence>
<feature type="region of interest" description="Disordered" evidence="1">
    <location>
        <begin position="133"/>
        <end position="256"/>
    </location>
</feature>
<protein>
    <submittedName>
        <fullName evidence="2">Uncharacterized protein</fullName>
    </submittedName>
</protein>
<accession>A0A6J4T9U4</accession>
<feature type="region of interest" description="Disordered" evidence="1">
    <location>
        <begin position="1"/>
        <end position="33"/>
    </location>
</feature>
<dbReference type="AlphaFoldDB" id="A0A6J4T9U4"/>
<evidence type="ECO:0000256" key="1">
    <source>
        <dbReference type="SAM" id="MobiDB-lite"/>
    </source>
</evidence>
<dbReference type="EMBL" id="CADCVS010000363">
    <property type="protein sequence ID" value="CAA9517172.1"/>
    <property type="molecule type" value="Genomic_DNA"/>
</dbReference>
<evidence type="ECO:0000313" key="2">
    <source>
        <dbReference type="EMBL" id="CAA9517172.1"/>
    </source>
</evidence>
<feature type="compositionally biased region" description="Basic and acidic residues" evidence="1">
    <location>
        <begin position="161"/>
        <end position="178"/>
    </location>
</feature>
<name>A0A6J4T9U4_9ACTN</name>
<proteinExistence type="predicted"/>
<gene>
    <name evidence="2" type="ORF">AVDCRST_MAG30-2830</name>
</gene>
<feature type="compositionally biased region" description="Basic and acidic residues" evidence="1">
    <location>
        <begin position="197"/>
        <end position="240"/>
    </location>
</feature>
<feature type="compositionally biased region" description="Polar residues" evidence="1">
    <location>
        <begin position="243"/>
        <end position="256"/>
    </location>
</feature>
<reference evidence="2" key="1">
    <citation type="submission" date="2020-02" db="EMBL/GenBank/DDBJ databases">
        <authorList>
            <person name="Meier V. D."/>
        </authorList>
    </citation>
    <scope>NUCLEOTIDE SEQUENCE</scope>
    <source>
        <strain evidence="2">AVDCRST_MAG30</strain>
    </source>
</reference>
<feature type="compositionally biased region" description="Basic and acidic residues" evidence="1">
    <location>
        <begin position="17"/>
        <end position="33"/>
    </location>
</feature>